<dbReference type="EMBL" id="LT615367">
    <property type="protein sequence ID" value="SLM63644.1"/>
    <property type="molecule type" value="Genomic_DNA"/>
</dbReference>
<keyword evidence="1" id="KW-0472">Membrane</keyword>
<keyword evidence="3" id="KW-1185">Reference proteome</keyword>
<feature type="transmembrane region" description="Helical" evidence="1">
    <location>
        <begin position="6"/>
        <end position="34"/>
    </location>
</feature>
<evidence type="ECO:0000313" key="3">
    <source>
        <dbReference type="Proteomes" id="UP000294820"/>
    </source>
</evidence>
<name>A0A375AC06_9GAMM</name>
<evidence type="ECO:0000256" key="1">
    <source>
        <dbReference type="SAM" id="Phobius"/>
    </source>
</evidence>
<organism evidence="2 3">
    <name type="scientific">Dickeya aquatica</name>
    <dbReference type="NCBI Taxonomy" id="1401087"/>
    <lineage>
        <taxon>Bacteria</taxon>
        <taxon>Pseudomonadati</taxon>
        <taxon>Pseudomonadota</taxon>
        <taxon>Gammaproteobacteria</taxon>
        <taxon>Enterobacterales</taxon>
        <taxon>Pectobacteriaceae</taxon>
        <taxon>Dickeya</taxon>
    </lineage>
</organism>
<protein>
    <submittedName>
        <fullName evidence="2">Uncharacterized protein</fullName>
    </submittedName>
</protein>
<reference evidence="2 3" key="1">
    <citation type="submission" date="2016-09" db="EMBL/GenBank/DDBJ databases">
        <authorList>
            <person name="Reverchon S."/>
            <person name="Nasser W."/>
            <person name="Leonard S."/>
            <person name="Brochier C."/>
            <person name="Duprey A."/>
        </authorList>
    </citation>
    <scope>NUCLEOTIDE SEQUENCE [LARGE SCALE GENOMIC DNA]</scope>
    <source>
        <strain evidence="2 3">174/2</strain>
    </source>
</reference>
<proteinExistence type="predicted"/>
<keyword evidence="1" id="KW-1133">Transmembrane helix</keyword>
<keyword evidence="1" id="KW-0812">Transmembrane</keyword>
<accession>A0A375AC06</accession>
<dbReference type="KEGG" id="daq:DAQ1742_02790"/>
<evidence type="ECO:0000313" key="2">
    <source>
        <dbReference type="EMBL" id="SLM63644.1"/>
    </source>
</evidence>
<dbReference type="AlphaFoldDB" id="A0A375AC06"/>
<dbReference type="Proteomes" id="UP000294820">
    <property type="component" value="Chromosome 1"/>
</dbReference>
<sequence>MFFYCILRHFILALFSVITTFLNLPAVTFFCCIYHRKNSTIAHFA</sequence>
<gene>
    <name evidence="2" type="ORF">DAQ1742_02790</name>
</gene>